<accession>A0A1A8H204</accession>
<proteinExistence type="predicted"/>
<reference evidence="2" key="1">
    <citation type="submission" date="2016-05" db="EMBL/GenBank/DDBJ databases">
        <authorList>
            <person name="Lavstsen T."/>
            <person name="Jespersen J.S."/>
        </authorList>
    </citation>
    <scope>NUCLEOTIDE SEQUENCE</scope>
    <source>
        <tissue evidence="2">Brain</tissue>
    </source>
</reference>
<gene>
    <name evidence="2" type="primary">POLD4</name>
</gene>
<protein>
    <submittedName>
        <fullName evidence="2">Polymerase (DNA-directed), delta 4, accessory subunit</fullName>
    </submittedName>
</protein>
<evidence type="ECO:0000256" key="1">
    <source>
        <dbReference type="SAM" id="MobiDB-lite"/>
    </source>
</evidence>
<feature type="non-terminal residue" evidence="2">
    <location>
        <position position="1"/>
    </location>
</feature>
<name>A0A1A8H204_9TELE</name>
<feature type="compositionally biased region" description="Pro residues" evidence="1">
    <location>
        <begin position="47"/>
        <end position="58"/>
    </location>
</feature>
<dbReference type="AlphaFoldDB" id="A0A1A8H204"/>
<feature type="region of interest" description="Disordered" evidence="1">
    <location>
        <begin position="35"/>
        <end position="59"/>
    </location>
</feature>
<feature type="non-terminal residue" evidence="2">
    <location>
        <position position="87"/>
    </location>
</feature>
<evidence type="ECO:0000313" key="2">
    <source>
        <dbReference type="EMBL" id="SBQ77327.1"/>
    </source>
</evidence>
<organism evidence="2">
    <name type="scientific">Nothobranchius korthausae</name>
    <dbReference type="NCBI Taxonomy" id="1143690"/>
    <lineage>
        <taxon>Eukaryota</taxon>
        <taxon>Metazoa</taxon>
        <taxon>Chordata</taxon>
        <taxon>Craniata</taxon>
        <taxon>Vertebrata</taxon>
        <taxon>Euteleostomi</taxon>
        <taxon>Actinopterygii</taxon>
        <taxon>Neopterygii</taxon>
        <taxon>Teleostei</taxon>
        <taxon>Neoteleostei</taxon>
        <taxon>Acanthomorphata</taxon>
        <taxon>Ovalentaria</taxon>
        <taxon>Atherinomorphae</taxon>
        <taxon>Cyprinodontiformes</taxon>
        <taxon>Nothobranchiidae</taxon>
        <taxon>Nothobranchius</taxon>
    </lineage>
</organism>
<sequence>FGFWFGSAHPAVIRDRFATMTTKYGSITNSFKVVKKTRRGGKQNKSPTPPTAPSPPPETVDNVFKTIREEDLQKLRQFDLDWRFGPC</sequence>
<dbReference type="EMBL" id="HAEC01009111">
    <property type="protein sequence ID" value="SBQ77327.1"/>
    <property type="molecule type" value="Transcribed_RNA"/>
</dbReference>
<reference evidence="2" key="2">
    <citation type="submission" date="2016-06" db="EMBL/GenBank/DDBJ databases">
        <title>The genome of a short-lived fish provides insights into sex chromosome evolution and the genetic control of aging.</title>
        <authorList>
            <person name="Reichwald K."/>
            <person name="Felder M."/>
            <person name="Petzold A."/>
            <person name="Koch P."/>
            <person name="Groth M."/>
            <person name="Platzer M."/>
        </authorList>
    </citation>
    <scope>NUCLEOTIDE SEQUENCE</scope>
    <source>
        <tissue evidence="2">Brain</tissue>
    </source>
</reference>